<proteinExistence type="predicted"/>
<dbReference type="Proteomes" id="UP000433883">
    <property type="component" value="Unassembled WGS sequence"/>
</dbReference>
<dbReference type="AlphaFoldDB" id="A0A8H3VCG9"/>
<evidence type="ECO:0000313" key="1">
    <source>
        <dbReference type="EMBL" id="KAE9985153.1"/>
    </source>
</evidence>
<name>A0A8H3VCG9_VENIN</name>
<comment type="caution">
    <text evidence="1">The sequence shown here is derived from an EMBL/GenBank/DDBJ whole genome shotgun (WGS) entry which is preliminary data.</text>
</comment>
<organism evidence="1 2">
    <name type="scientific">Venturia inaequalis</name>
    <name type="common">Apple scab fungus</name>
    <dbReference type="NCBI Taxonomy" id="5025"/>
    <lineage>
        <taxon>Eukaryota</taxon>
        <taxon>Fungi</taxon>
        <taxon>Dikarya</taxon>
        <taxon>Ascomycota</taxon>
        <taxon>Pezizomycotina</taxon>
        <taxon>Dothideomycetes</taxon>
        <taxon>Pleosporomycetidae</taxon>
        <taxon>Venturiales</taxon>
        <taxon>Venturiaceae</taxon>
        <taxon>Venturia</taxon>
    </lineage>
</organism>
<reference evidence="1 2" key="1">
    <citation type="submission" date="2019-11" db="EMBL/GenBank/DDBJ databases">
        <title>Venturia inaequalis Genome Resource.</title>
        <authorList>
            <person name="Lichtner F.J."/>
        </authorList>
    </citation>
    <scope>NUCLEOTIDE SEQUENCE [LARGE SCALE GENOMIC DNA]</scope>
    <source>
        <strain evidence="1">Bline_iso_100314</strain>
    </source>
</reference>
<accession>A0A8H3VCG9</accession>
<sequence length="261" mass="30181">MSHGSPRHESLVRSTKFKAPAKNGPFPQYEKLPLEVRQQILYYALEWPSPASSPNLDWLTQQTGYRLNAALLSEVHPIIDEEVKFPLKVRERESQAFWEGQVKTIEELGREVNEYLKSWATCKEGGEAKEREILLARGRELAVKVQPCVVTLGSWYSYPFEQRFQILMIRFERQIWGGRRQYPLKHKGFGSAVDVATKLGDEFKVGLAGVESAWTKWAEVFHLYIKQVEEGIPGSDQYTSWEEWGHSRAIIQSYINDKHLL</sequence>
<evidence type="ECO:0000313" key="2">
    <source>
        <dbReference type="Proteomes" id="UP000433883"/>
    </source>
</evidence>
<dbReference type="EMBL" id="WNWQ01000009">
    <property type="protein sequence ID" value="KAE9985153.1"/>
    <property type="molecule type" value="Genomic_DNA"/>
</dbReference>
<gene>
    <name evidence="1" type="ORF">BLS_009631</name>
</gene>
<protein>
    <submittedName>
        <fullName evidence="1">Uncharacterized protein</fullName>
    </submittedName>
</protein>